<dbReference type="SUPFAM" id="SSF81321">
    <property type="entry name" value="Family A G protein-coupled receptor-like"/>
    <property type="match status" value="1"/>
</dbReference>
<keyword evidence="4" id="KW-0675">Receptor</keyword>
<evidence type="ECO:0000256" key="4">
    <source>
        <dbReference type="ARBA" id="ARBA00023170"/>
    </source>
</evidence>
<gene>
    <name evidence="7" type="ORF">TELCIR_11914</name>
</gene>
<dbReference type="OrthoDB" id="10053194at2759"/>
<keyword evidence="6" id="KW-1133">Transmembrane helix</keyword>
<evidence type="ECO:0008006" key="9">
    <source>
        <dbReference type="Google" id="ProtNLM"/>
    </source>
</evidence>
<dbReference type="InterPro" id="IPR001681">
    <property type="entry name" value="Neurokn_rcpt"/>
</dbReference>
<dbReference type="PANTHER" id="PTHR46925">
    <property type="entry name" value="G-PROTEIN COUPLED RECEPTOR TKR-1-RELATED"/>
    <property type="match status" value="1"/>
</dbReference>
<evidence type="ECO:0000256" key="6">
    <source>
        <dbReference type="SAM" id="Phobius"/>
    </source>
</evidence>
<organism evidence="7 8">
    <name type="scientific">Teladorsagia circumcincta</name>
    <name type="common">Brown stomach worm</name>
    <name type="synonym">Ostertagia circumcincta</name>
    <dbReference type="NCBI Taxonomy" id="45464"/>
    <lineage>
        <taxon>Eukaryota</taxon>
        <taxon>Metazoa</taxon>
        <taxon>Ecdysozoa</taxon>
        <taxon>Nematoda</taxon>
        <taxon>Chromadorea</taxon>
        <taxon>Rhabditida</taxon>
        <taxon>Rhabditina</taxon>
        <taxon>Rhabditomorpha</taxon>
        <taxon>Strongyloidea</taxon>
        <taxon>Trichostrongylidae</taxon>
        <taxon>Teladorsagia</taxon>
    </lineage>
</organism>
<dbReference type="AlphaFoldDB" id="A0A2G9U7Z8"/>
<feature type="non-terminal residue" evidence="7">
    <location>
        <position position="146"/>
    </location>
</feature>
<evidence type="ECO:0000256" key="3">
    <source>
        <dbReference type="ARBA" id="ARBA00023040"/>
    </source>
</evidence>
<feature type="non-terminal residue" evidence="7">
    <location>
        <position position="1"/>
    </location>
</feature>
<protein>
    <recommendedName>
        <fullName evidence="9">G-protein coupled receptors family 1 profile domain-containing protein</fullName>
    </recommendedName>
</protein>
<keyword evidence="5" id="KW-0807">Transducer</keyword>
<keyword evidence="6" id="KW-0472">Membrane</keyword>
<dbReference type="GO" id="GO:0004995">
    <property type="term" value="F:tachykinin receptor activity"/>
    <property type="evidence" value="ECO:0007669"/>
    <property type="project" value="InterPro"/>
</dbReference>
<evidence type="ECO:0000313" key="8">
    <source>
        <dbReference type="Proteomes" id="UP000230423"/>
    </source>
</evidence>
<dbReference type="EMBL" id="KZ348305">
    <property type="protein sequence ID" value="PIO66376.1"/>
    <property type="molecule type" value="Genomic_DNA"/>
</dbReference>
<accession>A0A2G9U7Z8</accession>
<sequence>MNVSQEHHEELGRSPYCRVLHTLLLLASTDLRRPAMGVRFRNVQSSFVFTRNRGISQFMDTSGDQSRRLYSYLILVLQYVVPLTVLIITYTFIGMKMWNSRIPGPTSSTTKKVVMERHESVKKLRKYSISLDPVDEYHYASEGTEG</sequence>
<dbReference type="GO" id="GO:0005886">
    <property type="term" value="C:plasma membrane"/>
    <property type="evidence" value="ECO:0007669"/>
    <property type="project" value="UniProtKB-SubCell"/>
</dbReference>
<evidence type="ECO:0000256" key="2">
    <source>
        <dbReference type="ARBA" id="ARBA00022475"/>
    </source>
</evidence>
<keyword evidence="6" id="KW-0812">Transmembrane</keyword>
<evidence type="ECO:0000256" key="1">
    <source>
        <dbReference type="ARBA" id="ARBA00004651"/>
    </source>
</evidence>
<comment type="subcellular location">
    <subcellularLocation>
        <location evidence="1">Cell membrane</location>
        <topology evidence="1">Multi-pass membrane protein</topology>
    </subcellularLocation>
</comment>
<reference evidence="7 8" key="1">
    <citation type="submission" date="2015-09" db="EMBL/GenBank/DDBJ databases">
        <title>Draft genome of the parasitic nematode Teladorsagia circumcincta isolate WARC Sus (inbred).</title>
        <authorList>
            <person name="Mitreva M."/>
        </authorList>
    </citation>
    <scope>NUCLEOTIDE SEQUENCE [LARGE SCALE GENOMIC DNA]</scope>
    <source>
        <strain evidence="7 8">S</strain>
    </source>
</reference>
<feature type="transmembrane region" description="Helical" evidence="6">
    <location>
        <begin position="69"/>
        <end position="93"/>
    </location>
</feature>
<dbReference type="Gene3D" id="1.20.1070.10">
    <property type="entry name" value="Rhodopsin 7-helix transmembrane proteins"/>
    <property type="match status" value="1"/>
</dbReference>
<keyword evidence="2" id="KW-1003">Cell membrane</keyword>
<name>A0A2G9U7Z8_TELCI</name>
<keyword evidence="8" id="KW-1185">Reference proteome</keyword>
<dbReference type="PANTHER" id="PTHR46925:SF2">
    <property type="entry name" value="G-PROTEIN COUPLED RECEPTOR TKR-1-RELATED"/>
    <property type="match status" value="1"/>
</dbReference>
<keyword evidence="3" id="KW-0297">G-protein coupled receptor</keyword>
<dbReference type="Proteomes" id="UP000230423">
    <property type="component" value="Unassembled WGS sequence"/>
</dbReference>
<evidence type="ECO:0000256" key="5">
    <source>
        <dbReference type="ARBA" id="ARBA00023224"/>
    </source>
</evidence>
<proteinExistence type="predicted"/>
<evidence type="ECO:0000313" key="7">
    <source>
        <dbReference type="EMBL" id="PIO66376.1"/>
    </source>
</evidence>